<feature type="region of interest" description="Disordered" evidence="24">
    <location>
        <begin position="1279"/>
        <end position="1480"/>
    </location>
</feature>
<evidence type="ECO:0000256" key="23">
    <source>
        <dbReference type="PROSITE-ProRule" id="PRU00192"/>
    </source>
</evidence>
<dbReference type="InterPro" id="IPR029071">
    <property type="entry name" value="Ubiquitin-like_domsf"/>
</dbReference>
<dbReference type="Proteomes" id="UP000010552">
    <property type="component" value="Unassembled WGS sequence"/>
</dbReference>
<dbReference type="InterPro" id="IPR041569">
    <property type="entry name" value="AAA_lid_3"/>
</dbReference>
<dbReference type="GO" id="GO:0005730">
    <property type="term" value="C:nucleolus"/>
    <property type="evidence" value="ECO:0007669"/>
    <property type="project" value="UniProtKB-SubCell"/>
</dbReference>
<evidence type="ECO:0000256" key="3">
    <source>
        <dbReference type="ARBA" id="ARBA00004642"/>
    </source>
</evidence>
<feature type="compositionally biased region" description="Basic and acidic residues" evidence="24">
    <location>
        <begin position="1328"/>
        <end position="1337"/>
    </location>
</feature>
<dbReference type="PROSITE" id="PS50088">
    <property type="entry name" value="ANK_REPEAT"/>
    <property type="match status" value="2"/>
</dbReference>
<dbReference type="Gene3D" id="1.25.40.20">
    <property type="entry name" value="Ankyrin repeat-containing domain"/>
    <property type="match status" value="1"/>
</dbReference>
<dbReference type="FunFam" id="3.10.20.90:FF:000030">
    <property type="entry name" value="Apoptosis-stimulating of p53 protein 2 isoform 1"/>
    <property type="match status" value="1"/>
</dbReference>
<evidence type="ECO:0000256" key="14">
    <source>
        <dbReference type="ARBA" id="ARBA00022843"/>
    </source>
</evidence>
<dbReference type="InParanoid" id="L5KB58"/>
<evidence type="ECO:0000256" key="17">
    <source>
        <dbReference type="ARBA" id="ARBA00023242"/>
    </source>
</evidence>
<feature type="region of interest" description="Disordered" evidence="24">
    <location>
        <begin position="83"/>
        <end position="118"/>
    </location>
</feature>
<comment type="similarity">
    <text evidence="4">Belongs to the AAA ATPase family.</text>
</comment>
<sequence length="2010" mass="222522">MKPRPASFVDNKLKQRVIQYLTSNRCGKYVDTGVLASDLQRMYSIDYGRRKRNAFRIQVEKVFSVITSEKELKNLTELEDEHLAKRARPGEEDNEYTESYSDDDSNMEDYPDPQSANHMNTSLLSLYRKGNPDSVSSTLEMEQRETTVSQPPITSKTGSIASKTPARGSEGGWFIDTTPGGKKDGFFLDLSDEKSNHKKPVSEIEDSKESFLESNEKRKGRLKSKENKRKKEDLQEVDGEIEAVLQKKAKAKGLEFQSSSVKFEDVGGNDTTLKEVCKMLIHMRHPEVYQHLGVIPPRGVLLHGPPGCGKTLLAHAVAGELDLPILKVAATEIVSGVSGESEQKLRELFEQAVSNAPCILFIDEIDAITPKREVASKDMERRIVAQLLTCMDDLNNVAATARVLVIGATNRPDSLDPALRRAGRFDREICLGIPDEASRERILQTLCRKLRLPATFHFRHLAHLTPGFVGADLMALCREAAMCAVNRVLMTLREQQRKDPETEGLPSEGNQEERIGTEPTSKTQDELQSLLRLLRNQDPLSEEQLQGLCIELNDFIVALSSVQPSAKREGFVTVPNVTWADVGALEDIREELTMAILAPVRNPDQFQALGLVTPAGVLLAGPPGCGKTLLAKAVANESGLNFISVKGPELLNMYVGESERAVRQVFQRAKNSAPCVIFFDEVDALCPRRSDREIGTSVRVVNQLLTEMDGLETRQQVFIMAATNRPDIIDPAILRPGRLDKTLFVGLPPPADRLAILKTITKNGTKPPLDADVNLEAIAGDLRCDCYSGADLSALVREASICALRQEMARQKSGNEKGELKISQKHFEEAFKKVKSSISKKVICLQAVIPVLERHYPVCCESRAISSLMAVGIREIRKMKELHMDIQMFLTVYLSNNEQHFTEVPVTPETVCRDVVDLCKEPGESDCHLAEVWCGSERPVADNERMFDVLQRFGSQRNEVRFFLRHERPPGRDMVSGPRSQDPNLKRNGAKVPSGHRRKENGVHSPRMDLTLAELQEMASRQQQQIEAQQQMLATKEQRLKFLKQQDQRQQQQAAEQEKLKRLKEIAENQEAKLKKVRALKGHVEQKRLSNGKLVEEIEQMNSLFQQKQKELVLAVSKVEELTRQLEMLKNGRVDGHHDNQSAVAELDRLYKELQLRNKLNQEQNAKLQQQRECLNRRNSEVAVMDKRVNELRDRLWKKKAALQQKENLPVSPDGSPPQQGVSAPSRVAAVGPYIQSSTMPRMPPRPELLVKPALPDGSLAAQPAEGPLKVHTLPNMRSGAASQTKGSKIHPLGPDWSPNADLFPSQASAPVPKSSGSAPDQADDGEVPLREKEKKVRPFSMSDTVDQSAVPPSFGALRKNQSSEDILRDAQAANKNVAKVPPPVPSKPKQINLPYFGQGNQSPSDIKPDGNSQLSTAITSIGNKPKTAGQQQRVLLSPGVPSGGQDQTLIPGSKQESPPAAAVRPFTPQPSKDALLPPFRKPQTVAASSIYSMYTQHQAPGKNFQQAVQSALTKTHPRGPHFSSVYGKPVIAAAPSPQQLPEHMYASNQGKPGRPEPETEPAASVQENHENERIPRPLSPTKLLPFLSNPYRNQSDADLEALRKKLSNAPRPLKKRSSITEPEGPNGPNIQKLLYQRTTIAAMETISVPSYPSKSTSVTAGSESPVEIQNPYLCAEPEKEVVSVVPEPVSPEEAGSASAGNSDLLAPSPGLDYVPEGVPDSSPTFQSSVEEPNPEAPHLLEVYLEEYPPYPPPPYPSGEPEAPGEDAGSMRPPEVTGQGSLPPGKRTNLRKTGSERIAHGMRVKFNPLALLLDSSLEGEFDLVQRIIYEVDDPSLPNDEGITALHNAVCAGHTEIVKFLVQFGVNVNAADSDGWTPLHCAASCNNVQVCKFLVESGAAVFAMTYSDMQTAADKCEEMEEGYTQCSQFLYGVQEKMGIMNKGVIYALWDYEPQNDDELPMKEGDCMTIVRREDEDEIEWWWARLSEKEGYVPRNLLGLYPRIKPRQRSLA</sequence>
<protein>
    <recommendedName>
        <fullName evidence="21">Nuclear valosin-containing protein-like</fullName>
    </recommendedName>
</protein>
<dbReference type="STRING" id="9402.L5KB58"/>
<keyword evidence="27" id="KW-1185">Reference proteome</keyword>
<dbReference type="EMBL" id="KB030861">
    <property type="protein sequence ID" value="ELK08889.1"/>
    <property type="molecule type" value="Genomic_DNA"/>
</dbReference>
<dbReference type="FunFam" id="3.40.50.300:FF:000600">
    <property type="entry name" value="Nuclear valosin-containing protein-like"/>
    <property type="match status" value="1"/>
</dbReference>
<dbReference type="InterPro" id="IPR001452">
    <property type="entry name" value="SH3_domain"/>
</dbReference>
<evidence type="ECO:0000256" key="7">
    <source>
        <dbReference type="ARBA" id="ARBA00022499"/>
    </source>
</evidence>
<keyword evidence="8" id="KW-0690">Ribosome biogenesis</keyword>
<dbReference type="GO" id="GO:0005654">
    <property type="term" value="C:nucleoplasm"/>
    <property type="evidence" value="ECO:0007669"/>
    <property type="project" value="UniProtKB-SubCell"/>
</dbReference>
<gene>
    <name evidence="26" type="ORF">PAL_GLEAN10012129</name>
</gene>
<evidence type="ECO:0000256" key="1">
    <source>
        <dbReference type="ARBA" id="ARBA00004496"/>
    </source>
</evidence>
<keyword evidence="16 22" id="KW-0040">ANK repeat</keyword>
<feature type="region of interest" description="Disordered" evidence="24">
    <location>
        <begin position="191"/>
        <end position="236"/>
    </location>
</feature>
<evidence type="ECO:0000256" key="4">
    <source>
        <dbReference type="ARBA" id="ARBA00006914"/>
    </source>
</evidence>
<dbReference type="Gene3D" id="1.10.10.2010">
    <property type="match status" value="1"/>
</dbReference>
<dbReference type="FunFam" id="3.40.50.300:FF:000149">
    <property type="entry name" value="Nuclear valosin-containing protein-like"/>
    <property type="match status" value="1"/>
</dbReference>
<dbReference type="Gene3D" id="3.40.50.300">
    <property type="entry name" value="P-loop containing nucleotide triphosphate hydrolases"/>
    <property type="match status" value="2"/>
</dbReference>
<dbReference type="SMART" id="SM00382">
    <property type="entry name" value="AAA"/>
    <property type="match status" value="2"/>
</dbReference>
<evidence type="ECO:0000256" key="11">
    <source>
        <dbReference type="ARBA" id="ARBA00022737"/>
    </source>
</evidence>
<feature type="compositionally biased region" description="Low complexity" evidence="24">
    <location>
        <begin position="1684"/>
        <end position="1700"/>
    </location>
</feature>
<feature type="domain" description="SH3" evidence="25">
    <location>
        <begin position="1939"/>
        <end position="2001"/>
    </location>
</feature>
<dbReference type="CDD" id="cd19518">
    <property type="entry name" value="RecA-like_NVL_r1-like"/>
    <property type="match status" value="1"/>
</dbReference>
<evidence type="ECO:0000256" key="15">
    <source>
        <dbReference type="ARBA" id="ARBA00022990"/>
    </source>
</evidence>
<name>L5KB58_PTEAL</name>
<feature type="region of interest" description="Disordered" evidence="24">
    <location>
        <begin position="494"/>
        <end position="523"/>
    </location>
</feature>
<dbReference type="PANTHER" id="PTHR24131">
    <property type="entry name" value="APOPTOSIS-STIMULATING OF P53 PROTEIN"/>
    <property type="match status" value="1"/>
</dbReference>
<feature type="region of interest" description="Disordered" evidence="24">
    <location>
        <begin position="130"/>
        <end position="176"/>
    </location>
</feature>
<feature type="repeat" description="ANK" evidence="22">
    <location>
        <begin position="1873"/>
        <end position="1905"/>
    </location>
</feature>
<evidence type="ECO:0000256" key="10">
    <source>
        <dbReference type="ARBA" id="ARBA00022703"/>
    </source>
</evidence>
<feature type="region of interest" description="Disordered" evidence="24">
    <location>
        <begin position="1684"/>
        <end position="1734"/>
    </location>
</feature>
<dbReference type="GO" id="GO:0042254">
    <property type="term" value="P:ribosome biogenesis"/>
    <property type="evidence" value="ECO:0007669"/>
    <property type="project" value="UniProtKB-KW"/>
</dbReference>
<dbReference type="GO" id="GO:0006915">
    <property type="term" value="P:apoptotic process"/>
    <property type="evidence" value="ECO:0007669"/>
    <property type="project" value="UniProtKB-KW"/>
</dbReference>
<keyword evidence="14" id="KW-0832">Ubl conjugation</keyword>
<feature type="compositionally biased region" description="Polar residues" evidence="24">
    <location>
        <begin position="133"/>
        <end position="162"/>
    </location>
</feature>
<evidence type="ECO:0000256" key="18">
    <source>
        <dbReference type="ARBA" id="ARBA00057044"/>
    </source>
</evidence>
<dbReference type="FunCoup" id="L5KB58">
    <property type="interactions" value="2478"/>
</dbReference>
<dbReference type="InterPro" id="IPR003960">
    <property type="entry name" value="ATPase_AAA_CS"/>
</dbReference>
<dbReference type="SUPFAM" id="SSF50044">
    <property type="entry name" value="SH3-domain"/>
    <property type="match status" value="1"/>
</dbReference>
<feature type="region of interest" description="Disordered" evidence="24">
    <location>
        <begin position="968"/>
        <end position="1006"/>
    </location>
</feature>
<comment type="subunit">
    <text evidence="20">Interacts with NCL/nucleolin. Isoform 1 and isoform 2 interact with TERT and isoform 1 exhibits a higher binding affinity for TERT compared to isoform 2. Isoform 1 interacts with MTREX in an ATP-dependent manner; the interaction is required to associate NVL with nuclear RNA exosome. Isoform 1 interacts with RPL5 in an ATP-dependent manner. Interacts with WDR74 (through WDR repeats); the interaction is independent of RNA or pre-60S ribosome particles.</text>
</comment>
<dbReference type="FunFam" id="1.10.10.2010:FF:000001">
    <property type="entry name" value="Nuclear valosin-containing protein-like"/>
    <property type="match status" value="1"/>
</dbReference>
<feature type="region of interest" description="Disordered" evidence="24">
    <location>
        <begin position="1535"/>
        <end position="1630"/>
    </location>
</feature>
<feature type="compositionally biased region" description="Polar residues" evidence="24">
    <location>
        <begin position="1722"/>
        <end position="1731"/>
    </location>
</feature>
<dbReference type="InterPro" id="IPR031996">
    <property type="entry name" value="NVL2_nucleolin-bd"/>
</dbReference>
<dbReference type="Pfam" id="PF16725">
    <property type="entry name" value="Nucleolin_bd"/>
    <property type="match status" value="1"/>
</dbReference>
<feature type="repeat" description="ANK" evidence="22">
    <location>
        <begin position="1840"/>
        <end position="1872"/>
    </location>
</feature>
<dbReference type="GO" id="GO:0016887">
    <property type="term" value="F:ATP hydrolysis activity"/>
    <property type="evidence" value="ECO:0007669"/>
    <property type="project" value="InterPro"/>
</dbReference>
<feature type="region of interest" description="Disordered" evidence="24">
    <location>
        <begin position="1204"/>
        <end position="1226"/>
    </location>
</feature>
<keyword evidence="11" id="KW-0677">Repeat</keyword>
<feature type="compositionally biased region" description="Acidic residues" evidence="24">
    <location>
        <begin position="92"/>
        <end position="111"/>
    </location>
</feature>
<comment type="subcellular location">
    <subcellularLocation>
        <location evidence="1">Cytoplasm</location>
    </subcellularLocation>
    <subcellularLocation>
        <location evidence="2">Nucleus</location>
        <location evidence="2">Nucleolus</location>
    </subcellularLocation>
    <subcellularLocation>
        <location evidence="3">Nucleus</location>
        <location evidence="3">Nucleoplasm</location>
    </subcellularLocation>
</comment>
<dbReference type="InterPro" id="IPR002110">
    <property type="entry name" value="Ankyrin_rpt"/>
</dbReference>
<evidence type="ECO:0000256" key="6">
    <source>
        <dbReference type="ARBA" id="ARBA00022490"/>
    </source>
</evidence>
<dbReference type="Gene3D" id="3.10.20.90">
    <property type="entry name" value="Phosphatidylinositol 3-kinase Catalytic Subunit, Chain A, domain 1"/>
    <property type="match status" value="1"/>
</dbReference>
<dbReference type="FunFam" id="1.25.40.20:FF:000008">
    <property type="entry name" value="Apoptosis-stimulating of p53 protein 2 isoform 1"/>
    <property type="match status" value="1"/>
</dbReference>
<dbReference type="SUPFAM" id="SSF54236">
    <property type="entry name" value="Ubiquitin-like"/>
    <property type="match status" value="1"/>
</dbReference>
<dbReference type="InterPro" id="IPR048942">
    <property type="entry name" value="ASPP2-like_RA"/>
</dbReference>
<feature type="compositionally biased region" description="Polar residues" evidence="24">
    <location>
        <begin position="1399"/>
        <end position="1435"/>
    </location>
</feature>
<feature type="compositionally biased region" description="Polar residues" evidence="24">
    <location>
        <begin position="1445"/>
        <end position="1457"/>
    </location>
</feature>
<evidence type="ECO:0000256" key="16">
    <source>
        <dbReference type="ARBA" id="ARBA00023043"/>
    </source>
</evidence>
<evidence type="ECO:0000256" key="13">
    <source>
        <dbReference type="ARBA" id="ARBA00022840"/>
    </source>
</evidence>
<dbReference type="InterPro" id="IPR027417">
    <property type="entry name" value="P-loop_NTPase"/>
</dbReference>
<dbReference type="SMART" id="SM00248">
    <property type="entry name" value="ANK"/>
    <property type="match status" value="2"/>
</dbReference>
<evidence type="ECO:0000256" key="22">
    <source>
        <dbReference type="PROSITE-ProRule" id="PRU00023"/>
    </source>
</evidence>
<dbReference type="FunFam" id="1.10.8.60:FF:000172">
    <property type="entry name" value="Nuclear valosin-containing protein-like"/>
    <property type="match status" value="1"/>
</dbReference>
<keyword evidence="15" id="KW-0007">Acetylation</keyword>
<evidence type="ECO:0000256" key="19">
    <source>
        <dbReference type="ARBA" id="ARBA00061212"/>
    </source>
</evidence>
<accession>L5KB58</accession>
<feature type="region of interest" description="Disordered" evidence="24">
    <location>
        <begin position="1746"/>
        <end position="1791"/>
    </location>
</feature>
<feature type="compositionally biased region" description="Basic and acidic residues" evidence="24">
    <location>
        <begin position="191"/>
        <end position="234"/>
    </location>
</feature>
<dbReference type="PANTHER" id="PTHR24131:SF8">
    <property type="entry name" value="APOPTOSIS-STIMULATING OF P53 PROTEIN 2"/>
    <property type="match status" value="1"/>
</dbReference>
<dbReference type="GO" id="GO:0042981">
    <property type="term" value="P:regulation of apoptotic process"/>
    <property type="evidence" value="ECO:0007669"/>
    <property type="project" value="InterPro"/>
</dbReference>
<evidence type="ECO:0000256" key="21">
    <source>
        <dbReference type="ARBA" id="ARBA00067714"/>
    </source>
</evidence>
<dbReference type="InterPro" id="IPR036770">
    <property type="entry name" value="Ankyrin_rpt-contain_sf"/>
</dbReference>
<evidence type="ECO:0000313" key="27">
    <source>
        <dbReference type="Proteomes" id="UP000010552"/>
    </source>
</evidence>
<keyword evidence="12" id="KW-0547">Nucleotide-binding</keyword>
<evidence type="ECO:0000256" key="12">
    <source>
        <dbReference type="ARBA" id="ARBA00022741"/>
    </source>
</evidence>
<keyword evidence="17" id="KW-0539">Nucleus</keyword>
<dbReference type="InterPro" id="IPR003593">
    <property type="entry name" value="AAA+_ATPase"/>
</dbReference>
<dbReference type="Pfam" id="PF00004">
    <property type="entry name" value="AAA"/>
    <property type="match status" value="2"/>
</dbReference>
<dbReference type="eggNOG" id="KOG0515">
    <property type="taxonomic scope" value="Eukaryota"/>
</dbReference>
<keyword evidence="9" id="KW-0597">Phosphoprotein</keyword>
<comment type="function">
    <text evidence="18">Participates in the assembly of the telomerase holoenzyme and effecting of telomerase activity via its interaction with TERT. Involved in both early and late stages of the pre-rRNA processing pathways. Spatiotemporally regulates 60S ribosomal subunit biogenesis in the nucleolus. Catalyzes the release of specific assembly factors, such as WDR74, from pre-60S ribosomal particles through the ATPase activity.</text>
</comment>
<feature type="compositionally biased region" description="Pro residues" evidence="24">
    <location>
        <begin position="1749"/>
        <end position="1758"/>
    </location>
</feature>
<dbReference type="Pfam" id="PF17862">
    <property type="entry name" value="AAA_lid_3"/>
    <property type="match status" value="2"/>
</dbReference>
<dbReference type="InterPro" id="IPR003959">
    <property type="entry name" value="ATPase_AAA_core"/>
</dbReference>
<dbReference type="SUPFAM" id="SSF52540">
    <property type="entry name" value="P-loop containing nucleoside triphosphate hydrolases"/>
    <property type="match status" value="2"/>
</dbReference>
<dbReference type="PROSITE" id="PS00674">
    <property type="entry name" value="AAA"/>
    <property type="match status" value="2"/>
</dbReference>
<dbReference type="SUPFAM" id="SSF48403">
    <property type="entry name" value="Ankyrin repeat"/>
    <property type="match status" value="1"/>
</dbReference>
<dbReference type="CDD" id="cd17225">
    <property type="entry name" value="RA_ASPP2"/>
    <property type="match status" value="1"/>
</dbReference>
<dbReference type="SMART" id="SM00326">
    <property type="entry name" value="SH3"/>
    <property type="match status" value="1"/>
</dbReference>
<keyword evidence="6" id="KW-0963">Cytoplasm</keyword>
<organism evidence="26 27">
    <name type="scientific">Pteropus alecto</name>
    <name type="common">Black flying fox</name>
    <dbReference type="NCBI Taxonomy" id="9402"/>
    <lineage>
        <taxon>Eukaryota</taxon>
        <taxon>Metazoa</taxon>
        <taxon>Chordata</taxon>
        <taxon>Craniata</taxon>
        <taxon>Vertebrata</taxon>
        <taxon>Euteleostomi</taxon>
        <taxon>Mammalia</taxon>
        <taxon>Eutheria</taxon>
        <taxon>Laurasiatheria</taxon>
        <taxon>Chiroptera</taxon>
        <taxon>Yinpterochiroptera</taxon>
        <taxon>Pteropodoidea</taxon>
        <taxon>Pteropodidae</taxon>
        <taxon>Pteropodinae</taxon>
        <taxon>Pteropus</taxon>
    </lineage>
</organism>
<dbReference type="Pfam" id="PF21801">
    <property type="entry name" value="ASPP2-like_RA"/>
    <property type="match status" value="1"/>
</dbReference>
<dbReference type="GO" id="GO:0002039">
    <property type="term" value="F:p53 binding"/>
    <property type="evidence" value="ECO:0007669"/>
    <property type="project" value="InterPro"/>
</dbReference>
<evidence type="ECO:0000256" key="8">
    <source>
        <dbReference type="ARBA" id="ARBA00022517"/>
    </source>
</evidence>
<dbReference type="InterPro" id="IPR036028">
    <property type="entry name" value="SH3-like_dom_sf"/>
</dbReference>
<evidence type="ECO:0000256" key="2">
    <source>
        <dbReference type="ARBA" id="ARBA00004604"/>
    </source>
</evidence>
<keyword evidence="13" id="KW-0067">ATP-binding</keyword>
<comment type="similarity">
    <text evidence="19">Belongs to the ASPP family.</text>
</comment>
<keyword evidence="5 23" id="KW-0728">SH3 domain</keyword>
<dbReference type="GO" id="GO:0005737">
    <property type="term" value="C:cytoplasm"/>
    <property type="evidence" value="ECO:0007669"/>
    <property type="project" value="UniProtKB-SubCell"/>
</dbReference>
<evidence type="ECO:0000259" key="25">
    <source>
        <dbReference type="PROSITE" id="PS50002"/>
    </source>
</evidence>
<evidence type="ECO:0000256" key="9">
    <source>
        <dbReference type="ARBA" id="ARBA00022553"/>
    </source>
</evidence>
<dbReference type="PROSITE" id="PS50297">
    <property type="entry name" value="ANK_REP_REGION"/>
    <property type="match status" value="2"/>
</dbReference>
<dbReference type="CDD" id="cd19530">
    <property type="entry name" value="RecA-like_NVL_r2-like"/>
    <property type="match status" value="1"/>
</dbReference>
<keyword evidence="10" id="KW-0053">Apoptosis</keyword>
<evidence type="ECO:0000313" key="26">
    <source>
        <dbReference type="EMBL" id="ELK08889.1"/>
    </source>
</evidence>
<dbReference type="Pfam" id="PF00018">
    <property type="entry name" value="SH3_1"/>
    <property type="match status" value="1"/>
</dbReference>
<dbReference type="PROSITE" id="PS50002">
    <property type="entry name" value="SH3"/>
    <property type="match status" value="1"/>
</dbReference>
<dbReference type="FunFam" id="1.10.8.60:FF:000063">
    <property type="entry name" value="Nuclear valosin-containing protein-like"/>
    <property type="match status" value="1"/>
</dbReference>
<keyword evidence="7" id="KW-1017">Isopeptide bond</keyword>
<dbReference type="GO" id="GO:0005524">
    <property type="term" value="F:ATP binding"/>
    <property type="evidence" value="ECO:0007669"/>
    <property type="project" value="UniProtKB-KW"/>
</dbReference>
<dbReference type="InterPro" id="IPR038100">
    <property type="entry name" value="NLV2_N_sf"/>
</dbReference>
<proteinExistence type="inferred from homology"/>
<evidence type="ECO:0000256" key="5">
    <source>
        <dbReference type="ARBA" id="ARBA00022443"/>
    </source>
</evidence>
<dbReference type="Pfam" id="PF12796">
    <property type="entry name" value="Ank_2"/>
    <property type="match status" value="1"/>
</dbReference>
<reference evidence="27" key="1">
    <citation type="journal article" date="2013" name="Science">
        <title>Comparative analysis of bat genomes provides insight into the evolution of flight and immunity.</title>
        <authorList>
            <person name="Zhang G."/>
            <person name="Cowled C."/>
            <person name="Shi Z."/>
            <person name="Huang Z."/>
            <person name="Bishop-Lilly K.A."/>
            <person name="Fang X."/>
            <person name="Wynne J.W."/>
            <person name="Xiong Z."/>
            <person name="Baker M.L."/>
            <person name="Zhao W."/>
            <person name="Tachedjian M."/>
            <person name="Zhu Y."/>
            <person name="Zhou P."/>
            <person name="Jiang X."/>
            <person name="Ng J."/>
            <person name="Yang L."/>
            <person name="Wu L."/>
            <person name="Xiao J."/>
            <person name="Feng Y."/>
            <person name="Chen Y."/>
            <person name="Sun X."/>
            <person name="Zhang Y."/>
            <person name="Marsh G.A."/>
            <person name="Crameri G."/>
            <person name="Broder C.C."/>
            <person name="Frey K.G."/>
            <person name="Wang L.F."/>
            <person name="Wang J."/>
        </authorList>
    </citation>
    <scope>NUCLEOTIDE SEQUENCE [LARGE SCALE GENOMIC DNA]</scope>
</reference>
<evidence type="ECO:0000256" key="24">
    <source>
        <dbReference type="SAM" id="MobiDB-lite"/>
    </source>
</evidence>
<evidence type="ECO:0000256" key="20">
    <source>
        <dbReference type="ARBA" id="ARBA00063085"/>
    </source>
</evidence>
<dbReference type="CDD" id="cd11953">
    <property type="entry name" value="SH3_ASPP2"/>
    <property type="match status" value="1"/>
</dbReference>
<dbReference type="InterPro" id="IPR047166">
    <property type="entry name" value="ASPP2_RA"/>
</dbReference>
<dbReference type="InterPro" id="IPR047163">
    <property type="entry name" value="ASPP1/2"/>
</dbReference>
<dbReference type="Gene3D" id="1.10.8.60">
    <property type="match status" value="2"/>
</dbReference>